<evidence type="ECO:0000313" key="2">
    <source>
        <dbReference type="Proteomes" id="UP000325440"/>
    </source>
</evidence>
<dbReference type="EMBL" id="CABPRJ010001997">
    <property type="protein sequence ID" value="VVC42787.1"/>
    <property type="molecule type" value="Genomic_DNA"/>
</dbReference>
<dbReference type="Proteomes" id="UP000325440">
    <property type="component" value="Unassembled WGS sequence"/>
</dbReference>
<proteinExistence type="predicted"/>
<protein>
    <submittedName>
        <fullName evidence="1">Uncharacterized protein</fullName>
    </submittedName>
</protein>
<accession>A0A5E4ND43</accession>
<keyword evidence="2" id="KW-1185">Reference proteome</keyword>
<dbReference type="OrthoDB" id="272985at2759"/>
<evidence type="ECO:0000313" key="1">
    <source>
        <dbReference type="EMBL" id="VVC42787.1"/>
    </source>
</evidence>
<organism evidence="1 2">
    <name type="scientific">Cinara cedri</name>
    <dbReference type="NCBI Taxonomy" id="506608"/>
    <lineage>
        <taxon>Eukaryota</taxon>
        <taxon>Metazoa</taxon>
        <taxon>Ecdysozoa</taxon>
        <taxon>Arthropoda</taxon>
        <taxon>Hexapoda</taxon>
        <taxon>Insecta</taxon>
        <taxon>Pterygota</taxon>
        <taxon>Neoptera</taxon>
        <taxon>Paraneoptera</taxon>
        <taxon>Hemiptera</taxon>
        <taxon>Sternorrhyncha</taxon>
        <taxon>Aphidomorpha</taxon>
        <taxon>Aphidoidea</taxon>
        <taxon>Aphididae</taxon>
        <taxon>Lachninae</taxon>
        <taxon>Cinara</taxon>
    </lineage>
</organism>
<reference evidence="1 2" key="1">
    <citation type="submission" date="2019-08" db="EMBL/GenBank/DDBJ databases">
        <authorList>
            <person name="Alioto T."/>
            <person name="Alioto T."/>
            <person name="Gomez Garrido J."/>
        </authorList>
    </citation>
    <scope>NUCLEOTIDE SEQUENCE [LARGE SCALE GENOMIC DNA]</scope>
</reference>
<gene>
    <name evidence="1" type="ORF">CINCED_3A014979</name>
</gene>
<name>A0A5E4ND43_9HEMI</name>
<dbReference type="AlphaFoldDB" id="A0A5E4ND43"/>
<sequence>MYNKAIILVEDMCLMLTNKLLIQLGMTTPNRPMHDVFNQELRRETQYDSEALKETVLRNVPFLNEQQK</sequence>